<dbReference type="Gene3D" id="1.20.5.2700">
    <property type="match status" value="1"/>
</dbReference>
<gene>
    <name evidence="2" type="ORF">SAMN06265353_0539</name>
</gene>
<evidence type="ECO:0000256" key="1">
    <source>
        <dbReference type="SAM" id="Phobius"/>
    </source>
</evidence>
<dbReference type="EMBL" id="OBEN01000002">
    <property type="protein sequence ID" value="SNZ12875.1"/>
    <property type="molecule type" value="Genomic_DNA"/>
</dbReference>
<feature type="transmembrane region" description="Helical" evidence="1">
    <location>
        <begin position="69"/>
        <end position="90"/>
    </location>
</feature>
<keyword evidence="1" id="KW-0812">Transmembrane</keyword>
<evidence type="ECO:0000313" key="2">
    <source>
        <dbReference type="EMBL" id="SNZ12875.1"/>
    </source>
</evidence>
<sequence>LLKPIADTFREQFYTERLYHKVLAKGYLMVSKVVYLFMERQFIDNTVNNTYYSAQFFGSLLTPLQSGKINYYSLFIYAGFTVILLLLIFWR</sequence>
<protein>
    <recommendedName>
        <fullName evidence="4">NADH-quinone oxidoreductase subunit L</fullName>
    </recommendedName>
</protein>
<keyword evidence="1" id="KW-0472">Membrane</keyword>
<keyword evidence="1" id="KW-1133">Transmembrane helix</keyword>
<name>A0A285NTU9_9AQUI</name>
<dbReference type="Proteomes" id="UP000218627">
    <property type="component" value="Unassembled WGS sequence"/>
</dbReference>
<accession>A0A285NTU9</accession>
<keyword evidence="3" id="KW-1185">Reference proteome</keyword>
<organism evidence="2 3">
    <name type="scientific">Hydrogenobacter hydrogenophilus</name>
    <dbReference type="NCBI Taxonomy" id="35835"/>
    <lineage>
        <taxon>Bacteria</taxon>
        <taxon>Pseudomonadati</taxon>
        <taxon>Aquificota</taxon>
        <taxon>Aquificia</taxon>
        <taxon>Aquificales</taxon>
        <taxon>Aquificaceae</taxon>
        <taxon>Hydrogenobacter</taxon>
    </lineage>
</organism>
<evidence type="ECO:0000313" key="3">
    <source>
        <dbReference type="Proteomes" id="UP000218627"/>
    </source>
</evidence>
<feature type="non-terminal residue" evidence="2">
    <location>
        <position position="1"/>
    </location>
</feature>
<evidence type="ECO:0008006" key="4">
    <source>
        <dbReference type="Google" id="ProtNLM"/>
    </source>
</evidence>
<dbReference type="AlphaFoldDB" id="A0A285NTU9"/>
<proteinExistence type="predicted"/>
<reference evidence="3" key="1">
    <citation type="submission" date="2017-09" db="EMBL/GenBank/DDBJ databases">
        <authorList>
            <person name="Varghese N."/>
            <person name="Submissions S."/>
        </authorList>
    </citation>
    <scope>NUCLEOTIDE SEQUENCE [LARGE SCALE GENOMIC DNA]</scope>
    <source>
        <strain evidence="3">DSM 2913</strain>
    </source>
</reference>